<feature type="chain" id="PRO_5008588388" description="Mannosyltransferase" evidence="15">
    <location>
        <begin position="21"/>
        <end position="1097"/>
    </location>
</feature>
<keyword evidence="4 12" id="KW-0328">Glycosyltransferase</keyword>
<comment type="function">
    <text evidence="10">Mannosyltransferase that operates in the biosynthetic pathway of dolichol-linked oligosaccharides, the glycan precursors employed in protein asparagine (N)-glycosylation. The assembly of dolichol-linked oligosaccharides begins on the cytosolic side of the endoplasmic reticulum membrane and finishes in its lumen. The sequential addition of sugars to dolichol pyrophosphate produces dolichol-linked oligosaccharides containing fourteen sugars, including two GlcNAcs, nine mannoses and three glucoses. Once assembled, the oligosaccharide is transferred from the lipid to nascent proteins by oligosaccharyltransferases. In the lumen of the endoplasmic reticulum, adds the eighth mannose residue in an alpha-1,6 linkage onto Man(7)GlcNAc(2)-PP-dolichol to produce Man(8)GlcNAc(2)-PP-dolichol.</text>
</comment>
<evidence type="ECO:0000256" key="3">
    <source>
        <dbReference type="ARBA" id="ARBA00007063"/>
    </source>
</evidence>
<keyword evidence="8 12" id="KW-1133">Transmembrane helix</keyword>
<dbReference type="AlphaFoldDB" id="A0A1B6MNN0"/>
<evidence type="ECO:0000256" key="14">
    <source>
        <dbReference type="SAM" id="MobiDB-lite"/>
    </source>
</evidence>
<comment type="catalytic activity">
    <reaction evidence="11">
        <text>an alpha-D-Man-(1-&gt;2)-alpha-D-Man-(1-&gt;2)-alpha-D-Man-(1-&gt;3)-[alpha-D-Man-(1-&gt;2)-alpha-D-Man-(1-&gt;3)-alpha-D-Man-(1-&gt;6)]-beta-D-Man-(1-&gt;4)-beta-D-GlcNAc-(1-&gt;4)-alpha-D-GlcNAc-diphospho-di-trans,poly-cis-dolichol + a di-trans,poly-cis-dolichyl beta-D-mannosyl phosphate = an alpha-D-Man-(1-&gt;2)-alpha-D-Man-(1-&gt;2)-alpha-D-Man-(1-&gt;3)-[alpha-D-Man-(1-&gt;2)-alpha-D-Man-(1-&gt;3)-[alpha-D-Man-(1-&gt;6)]-alpha-D-Man-(1-&gt;6)]-beta-D-Man-(1-&gt;4)-beta-D-GlcNAc-(1-&gt;4)-alpha-D-GlcNAc-diphospho-di-trans,poly-cis-dolichol + a di-trans,poly-cis-dolichyl phosphate + H(+)</text>
        <dbReference type="Rhea" id="RHEA:29535"/>
        <dbReference type="Rhea" id="RHEA-COMP:19498"/>
        <dbReference type="Rhea" id="RHEA-COMP:19501"/>
        <dbReference type="Rhea" id="RHEA-COMP:19518"/>
        <dbReference type="Rhea" id="RHEA-COMP:19519"/>
        <dbReference type="ChEBI" id="CHEBI:15378"/>
        <dbReference type="ChEBI" id="CHEBI:57683"/>
        <dbReference type="ChEBI" id="CHEBI:58211"/>
        <dbReference type="ChEBI" id="CHEBI:132517"/>
        <dbReference type="ChEBI" id="CHEBI:132519"/>
        <dbReference type="EC" id="2.4.1.260"/>
    </reaction>
    <physiologicalReaction direction="left-to-right" evidence="11">
        <dbReference type="Rhea" id="RHEA:29536"/>
    </physiologicalReaction>
</comment>
<feature type="compositionally biased region" description="Acidic residues" evidence="14">
    <location>
        <begin position="608"/>
        <end position="627"/>
    </location>
</feature>
<feature type="transmembrane region" description="Helical" evidence="12">
    <location>
        <begin position="337"/>
        <end position="361"/>
    </location>
</feature>
<dbReference type="EMBL" id="GEBQ01002464">
    <property type="protein sequence ID" value="JAT37513.1"/>
    <property type="molecule type" value="Transcribed_RNA"/>
</dbReference>
<reference evidence="16" key="1">
    <citation type="submission" date="2015-11" db="EMBL/GenBank/DDBJ databases">
        <title>De novo transcriptome assembly of four potential Pierce s Disease insect vectors from Arizona vineyards.</title>
        <authorList>
            <person name="Tassone E.E."/>
        </authorList>
    </citation>
    <scope>NUCLEOTIDE SEQUENCE</scope>
</reference>
<comment type="pathway">
    <text evidence="2">Protein modification; protein glycosylation.</text>
</comment>
<dbReference type="PANTHER" id="PTHR22760">
    <property type="entry name" value="GLYCOSYLTRANSFERASE"/>
    <property type="match status" value="1"/>
</dbReference>
<feature type="transmembrane region" description="Helical" evidence="12">
    <location>
        <begin position="163"/>
        <end position="189"/>
    </location>
</feature>
<keyword evidence="13" id="KW-0175">Coiled coil</keyword>
<feature type="transmembrane region" description="Helical" evidence="12">
    <location>
        <begin position="112"/>
        <end position="132"/>
    </location>
</feature>
<protein>
    <recommendedName>
        <fullName evidence="12">Mannosyltransferase</fullName>
        <ecNumber evidence="12">2.4.1.-</ecNumber>
    </recommendedName>
</protein>
<evidence type="ECO:0000256" key="4">
    <source>
        <dbReference type="ARBA" id="ARBA00022676"/>
    </source>
</evidence>
<feature type="transmembrane region" description="Helical" evidence="12">
    <location>
        <begin position="305"/>
        <end position="325"/>
    </location>
</feature>
<keyword evidence="7 12" id="KW-0256">Endoplasmic reticulum</keyword>
<evidence type="ECO:0000256" key="11">
    <source>
        <dbReference type="ARBA" id="ARBA00048899"/>
    </source>
</evidence>
<evidence type="ECO:0000256" key="15">
    <source>
        <dbReference type="SAM" id="SignalP"/>
    </source>
</evidence>
<dbReference type="EC" id="2.4.1.-" evidence="12"/>
<keyword evidence="9 12" id="KW-0472">Membrane</keyword>
<dbReference type="GO" id="GO:0052917">
    <property type="term" value="F:dol-P-Man:Man(7)GlcNAc(2)-PP-Dol alpha-1,6-mannosyltransferase activity"/>
    <property type="evidence" value="ECO:0007669"/>
    <property type="project" value="UniProtKB-EC"/>
</dbReference>
<feature type="coiled-coil region" evidence="13">
    <location>
        <begin position="836"/>
        <end position="870"/>
    </location>
</feature>
<feature type="signal peptide" evidence="15">
    <location>
        <begin position="1"/>
        <end position="20"/>
    </location>
</feature>
<feature type="transmembrane region" description="Helical" evidence="12">
    <location>
        <begin position="139"/>
        <end position="157"/>
    </location>
</feature>
<comment type="similarity">
    <text evidence="3 12">Belongs to the glycosyltransferase 22 family.</text>
</comment>
<feature type="compositionally biased region" description="Polar residues" evidence="14">
    <location>
        <begin position="731"/>
        <end position="748"/>
    </location>
</feature>
<dbReference type="PANTHER" id="PTHR22760:SF1">
    <property type="entry name" value="DOL-P-MAN:MAN(7)GLCNAC(2)-PP-DOL ALPHA-1,6-MANNOSYLTRANSFERASE"/>
    <property type="match status" value="1"/>
</dbReference>
<feature type="region of interest" description="Disordered" evidence="14">
    <location>
        <begin position="689"/>
        <end position="750"/>
    </location>
</feature>
<feature type="compositionally biased region" description="Basic residues" evidence="14">
    <location>
        <begin position="1088"/>
        <end position="1097"/>
    </location>
</feature>
<evidence type="ECO:0000256" key="10">
    <source>
        <dbReference type="ARBA" id="ARBA00044721"/>
    </source>
</evidence>
<dbReference type="GO" id="GO:0005789">
    <property type="term" value="C:endoplasmic reticulum membrane"/>
    <property type="evidence" value="ECO:0007669"/>
    <property type="project" value="UniProtKB-SubCell"/>
</dbReference>
<feature type="transmembrane region" description="Helical" evidence="12">
    <location>
        <begin position="254"/>
        <end position="277"/>
    </location>
</feature>
<feature type="region of interest" description="Disordered" evidence="14">
    <location>
        <begin position="1046"/>
        <end position="1097"/>
    </location>
</feature>
<feature type="transmembrane region" description="Helical" evidence="12">
    <location>
        <begin position="284"/>
        <end position="299"/>
    </location>
</feature>
<evidence type="ECO:0000256" key="12">
    <source>
        <dbReference type="RuleBase" id="RU363075"/>
    </source>
</evidence>
<evidence type="ECO:0000256" key="5">
    <source>
        <dbReference type="ARBA" id="ARBA00022679"/>
    </source>
</evidence>
<dbReference type="InterPro" id="IPR005599">
    <property type="entry name" value="GPI_mannosylTrfase"/>
</dbReference>
<feature type="transmembrane region" description="Helical" evidence="12">
    <location>
        <begin position="60"/>
        <end position="82"/>
    </location>
</feature>
<keyword evidence="6 12" id="KW-0812">Transmembrane</keyword>
<dbReference type="GO" id="GO:0006487">
    <property type="term" value="P:protein N-linked glycosylation"/>
    <property type="evidence" value="ECO:0007669"/>
    <property type="project" value="TreeGrafter"/>
</dbReference>
<organism evidence="16">
    <name type="scientific">Graphocephala atropunctata</name>
    <dbReference type="NCBI Taxonomy" id="36148"/>
    <lineage>
        <taxon>Eukaryota</taxon>
        <taxon>Metazoa</taxon>
        <taxon>Ecdysozoa</taxon>
        <taxon>Arthropoda</taxon>
        <taxon>Hexapoda</taxon>
        <taxon>Insecta</taxon>
        <taxon>Pterygota</taxon>
        <taxon>Neoptera</taxon>
        <taxon>Paraneoptera</taxon>
        <taxon>Hemiptera</taxon>
        <taxon>Auchenorrhyncha</taxon>
        <taxon>Membracoidea</taxon>
        <taxon>Cicadellidae</taxon>
        <taxon>Cicadellinae</taxon>
        <taxon>Cicadellini</taxon>
        <taxon>Graphocephala</taxon>
    </lineage>
</organism>
<evidence type="ECO:0000256" key="6">
    <source>
        <dbReference type="ARBA" id="ARBA00022692"/>
    </source>
</evidence>
<dbReference type="Pfam" id="PF03901">
    <property type="entry name" value="Glyco_transf_22"/>
    <property type="match status" value="1"/>
</dbReference>
<name>A0A1B6MNN0_9HEMI</name>
<feature type="compositionally biased region" description="Acidic residues" evidence="14">
    <location>
        <begin position="706"/>
        <end position="730"/>
    </location>
</feature>
<comment type="subcellular location">
    <subcellularLocation>
        <location evidence="1 12">Endoplasmic reticulum membrane</location>
        <topology evidence="1 12">Multi-pass membrane protein</topology>
    </subcellularLocation>
</comment>
<evidence type="ECO:0000256" key="1">
    <source>
        <dbReference type="ARBA" id="ARBA00004477"/>
    </source>
</evidence>
<evidence type="ECO:0000256" key="7">
    <source>
        <dbReference type="ARBA" id="ARBA00022824"/>
    </source>
</evidence>
<keyword evidence="5" id="KW-0808">Transferase</keyword>
<evidence type="ECO:0000256" key="8">
    <source>
        <dbReference type="ARBA" id="ARBA00022989"/>
    </source>
</evidence>
<dbReference type="UniPathway" id="UPA00378"/>
<feature type="compositionally biased region" description="Acidic residues" evidence="14">
    <location>
        <begin position="587"/>
        <end position="597"/>
    </location>
</feature>
<evidence type="ECO:0000256" key="2">
    <source>
        <dbReference type="ARBA" id="ARBA00004922"/>
    </source>
</evidence>
<feature type="compositionally biased region" description="Acidic residues" evidence="14">
    <location>
        <begin position="651"/>
        <end position="663"/>
    </location>
</feature>
<evidence type="ECO:0000313" key="16">
    <source>
        <dbReference type="EMBL" id="JAT37513.1"/>
    </source>
</evidence>
<proteinExistence type="inferred from homology"/>
<feature type="region of interest" description="Disordered" evidence="14">
    <location>
        <begin position="585"/>
        <end position="671"/>
    </location>
</feature>
<sequence>MGVGLEQLIFVVAAVHLVYCPFTKVEESFNLQAMHDILYHRFNLSEYDHHEFPGVVPRTFIGPLAVSALSSPVFLVISALGFNKFTTQYLVRAVLGVCVVWSLRKFRLTLQYLFGPEVACWFIIITASQYHFMFYLSRPLPNIFALPLVLLALHCWLRKQQTAFIWVSGAAIIWFRSELAMFLGMILLFELYYQRIYPLRLLKAAVPAGVTCLAATFVIDSIFWRRLLWPEGEVFWFNTFLNRSSEWGTSPFMWYFYSAIPRGLGLSVLLVPLGAFFDVRIRRLLIPSLAFVFLFSFLPHKELRFIIYVFPIFNVAAAFACQKIWSLNHKSPIVRLLRLAVVGHVVANAVFSLFLLSVAAVNYPGGKAIARLQRLEPAVVPVNVHVCNLAAQSGVSRFTQIYDTWSYNKTENLEPGNPELMNFTHLLVEAKSKYSPNIKPLLRTHQVIDSVEGFSHIAYNYAMFPPIRIKTKPMLFILKRLPGDRPWMTEDIEVATVSSSEDVEEEAELDTLLESPTVEKVEDIIGDSFKETLGVNKGSKEVSSSSEINDEEILPTSGILVNETEMEEESRYSWDSFTQTFGSILSDGDEEGEDEEVSTAKKGFRDDYDGDGDSNIDTSMEIEDEDSKQDGEVLDEHGQIEVEGQVKENQQTEEESIIDEDIIKDDRESSIIGENTYLLEDVIVTSKDENNIFPSDEDEHEKLPSNEDDNDNFPSDESEKENLPSDEDENLQNNLGDLNTSTPPTVNASALDDSVDFIGKRSAFFVENKPKKNNVNREKSKVNAFINEDENAKIKKVRDDIKNIIKKYYKEDVEDIEPIKKPEPRFKKFKQKPKMKEEHELDKKDEIEKYEEFKEIVDTKEDKLESYLEKIYKKPLALSKLENEEESLENIEISEDFRPKKPFHKVNIRSKIKEAKPKSEIKESFQIKKERYVKEVKETDIPKEKESRGVSKLKKKPKVEIESEEDVTSEDIINEHIKTEEVKITEIKEESTAKEVRESESVKRSIEVKIPSKGIKVKITDGNVIEILETDSEEANDDVKVKITGIEERSTSSSKFSTKKETYNENEPEEVDEPKLDLKRESLTQPKQPKKLKLKKS</sequence>
<feature type="compositionally biased region" description="Basic and acidic residues" evidence="14">
    <location>
        <begin position="628"/>
        <end position="646"/>
    </location>
</feature>
<accession>A0A1B6MNN0</accession>
<feature type="compositionally biased region" description="Basic and acidic residues" evidence="14">
    <location>
        <begin position="1073"/>
        <end position="1082"/>
    </location>
</feature>
<gene>
    <name evidence="16" type="ORF">g.19025</name>
</gene>
<evidence type="ECO:0000256" key="9">
    <source>
        <dbReference type="ARBA" id="ARBA00023136"/>
    </source>
</evidence>
<keyword evidence="15" id="KW-0732">Signal</keyword>
<evidence type="ECO:0000256" key="13">
    <source>
        <dbReference type="SAM" id="Coils"/>
    </source>
</evidence>